<protein>
    <submittedName>
        <fullName evidence="2">Uncharacterized protein</fullName>
    </submittedName>
</protein>
<accession>A0A6J4LYV6</accession>
<evidence type="ECO:0000313" key="2">
    <source>
        <dbReference type="EMBL" id="CAA9345186.1"/>
    </source>
</evidence>
<keyword evidence="1" id="KW-0732">Signal</keyword>
<feature type="signal peptide" evidence="1">
    <location>
        <begin position="1"/>
        <end position="20"/>
    </location>
</feature>
<sequence>MRFPAVCCLLIVAVLFPARAQTRVVVADVRQVVRLAPAWRSVLGEESFPDYFGRDSVRTGQVLDRMSELLAQKWPGARVTFAEGNRIRFIRSGQPALPPPQVPAQREEGDIFVAIVQGLNPTTTATDPAGMPVMYFVNVCSVRAEDAAGKPVWESRVTMPFGTAVPPGSTYGLAEMGAADWQKLFLTSLEAALQHNSRRLLPATFYRPPFSHAALPKEAKPVIFREGVRDGLLYRKGEARKITFSVGEGADAATYGLDQQFVGNPEAATGVALTKATLTNRATEQVYELVAEFALPEDHAATPEERRRQPVSVRCTAGGLLAGRFTLTANGLEGQWGYGVYNIRRIAPKNTFEVRYNDQLVAVAQKGGLSGPAGARTRNTYLLTGDVEEGTAAELHLVWLVYQTAYQFGQDFLGY</sequence>
<evidence type="ECO:0000256" key="1">
    <source>
        <dbReference type="SAM" id="SignalP"/>
    </source>
</evidence>
<proteinExistence type="predicted"/>
<name>A0A6J4LYV6_9SPHI</name>
<feature type="chain" id="PRO_5026714867" evidence="1">
    <location>
        <begin position="21"/>
        <end position="415"/>
    </location>
</feature>
<gene>
    <name evidence="2" type="ORF">AVDCRST_MAG56-8083</name>
</gene>
<reference evidence="2" key="1">
    <citation type="submission" date="2020-02" db="EMBL/GenBank/DDBJ databases">
        <authorList>
            <person name="Meier V. D."/>
        </authorList>
    </citation>
    <scope>NUCLEOTIDE SEQUENCE</scope>
    <source>
        <strain evidence="2">AVDCRST_MAG56</strain>
    </source>
</reference>
<dbReference type="AlphaFoldDB" id="A0A6J4LYV6"/>
<organism evidence="2">
    <name type="scientific">uncultured Cytophagales bacterium</name>
    <dbReference type="NCBI Taxonomy" id="158755"/>
    <lineage>
        <taxon>Bacteria</taxon>
        <taxon>Pseudomonadati</taxon>
        <taxon>Bacteroidota</taxon>
        <taxon>Sphingobacteriia</taxon>
        <taxon>Sphingobacteriales</taxon>
        <taxon>environmental samples</taxon>
    </lineage>
</organism>
<dbReference type="EMBL" id="CADCTQ010000682">
    <property type="protein sequence ID" value="CAA9345186.1"/>
    <property type="molecule type" value="Genomic_DNA"/>
</dbReference>